<keyword evidence="14 16" id="KW-0472">Membrane</keyword>
<comment type="caution">
    <text evidence="18">The sequence shown here is derived from an EMBL/GenBank/DDBJ whole genome shotgun (WGS) entry which is preliminary data.</text>
</comment>
<comment type="caution">
    <text evidence="16">Lacks conserved residue(s) required for the propagation of feature annotation.</text>
</comment>
<dbReference type="SMART" id="SM00900">
    <property type="entry name" value="FMN_bind"/>
    <property type="match status" value="1"/>
</dbReference>
<keyword evidence="10 16" id="KW-0520">NAD</keyword>
<dbReference type="HAMAP" id="MF_00427">
    <property type="entry name" value="NqrC"/>
    <property type="match status" value="1"/>
</dbReference>
<evidence type="ECO:0000256" key="11">
    <source>
        <dbReference type="ARBA" id="ARBA00023053"/>
    </source>
</evidence>
<keyword evidence="2 16" id="KW-1003">Cell membrane</keyword>
<feature type="transmembrane region" description="Helical" evidence="16">
    <location>
        <begin position="6"/>
        <end position="25"/>
    </location>
</feature>
<comment type="subunit">
    <text evidence="16">Composed of six subunits; NqrA, NqrB, NqrC, NqrD, NqrE and NqrF.</text>
</comment>
<protein>
    <recommendedName>
        <fullName evidence="16">Na(+)-translocating NADH-quinone reductase subunit C</fullName>
        <shortName evidence="16">Na(+)-NQR subunit C</shortName>
        <shortName evidence="16">Na(+)-translocating NQR subunit C</shortName>
        <ecNumber evidence="16">7.2.1.1</ecNumber>
    </recommendedName>
    <alternativeName>
        <fullName evidence="16">NQR complex subunit C</fullName>
    </alternativeName>
    <alternativeName>
        <fullName evidence="16">NQR-1 subunit C</fullName>
    </alternativeName>
</protein>
<evidence type="ECO:0000256" key="1">
    <source>
        <dbReference type="ARBA" id="ARBA00022448"/>
    </source>
</evidence>
<keyword evidence="4 16" id="KW-0597">Phosphoprotein</keyword>
<evidence type="ECO:0000256" key="16">
    <source>
        <dbReference type="HAMAP-Rule" id="MF_00427"/>
    </source>
</evidence>
<evidence type="ECO:0000256" key="4">
    <source>
        <dbReference type="ARBA" id="ARBA00022553"/>
    </source>
</evidence>
<keyword evidence="19" id="KW-1185">Reference proteome</keyword>
<dbReference type="EMBL" id="JPOS01000010">
    <property type="protein sequence ID" value="KGE89366.1"/>
    <property type="molecule type" value="Genomic_DNA"/>
</dbReference>
<keyword evidence="6 16" id="KW-0288">FMN</keyword>
<dbReference type="PANTHER" id="PTHR37838">
    <property type="entry name" value="NA(+)-TRANSLOCATING NADH-QUINONE REDUCTASE SUBUNIT C"/>
    <property type="match status" value="1"/>
</dbReference>
<keyword evidence="11 16" id="KW-0915">Sodium</keyword>
<evidence type="ECO:0000256" key="7">
    <source>
        <dbReference type="ARBA" id="ARBA00022692"/>
    </source>
</evidence>
<comment type="catalytic activity">
    <reaction evidence="16">
        <text>a ubiquinone + n Na(+)(in) + NADH + H(+) = a ubiquinol + n Na(+)(out) + NAD(+)</text>
        <dbReference type="Rhea" id="RHEA:47748"/>
        <dbReference type="Rhea" id="RHEA-COMP:9565"/>
        <dbReference type="Rhea" id="RHEA-COMP:9566"/>
        <dbReference type="ChEBI" id="CHEBI:15378"/>
        <dbReference type="ChEBI" id="CHEBI:16389"/>
        <dbReference type="ChEBI" id="CHEBI:17976"/>
        <dbReference type="ChEBI" id="CHEBI:29101"/>
        <dbReference type="ChEBI" id="CHEBI:57540"/>
        <dbReference type="ChEBI" id="CHEBI:57945"/>
        <dbReference type="EC" id="7.2.1.1"/>
    </reaction>
</comment>
<proteinExistence type="inferred from homology"/>
<gene>
    <name evidence="16" type="primary">nqrC</name>
    <name evidence="18" type="ORF">IX84_03365</name>
</gene>
<comment type="similarity">
    <text evidence="16">Belongs to the NqrC family.</text>
</comment>
<reference evidence="18 19" key="1">
    <citation type="journal article" date="2014" name="Int. J. Syst. Evol. Microbiol.">
        <title>Phaeodactylibacter xiamenensis gen. nov., sp. nov., a member of the family Saprospiraceae isolated from the marine alga Phaeodactylum tricornutum.</title>
        <authorList>
            <person name="Chen Z.Jr."/>
            <person name="Lei X."/>
            <person name="Lai Q."/>
            <person name="Li Y."/>
            <person name="Zhang B."/>
            <person name="Zhang J."/>
            <person name="Zhang H."/>
            <person name="Yang L."/>
            <person name="Zheng W."/>
            <person name="Tian Y."/>
            <person name="Yu Z."/>
            <person name="Xu H.Jr."/>
            <person name="Zheng T."/>
        </authorList>
    </citation>
    <scope>NUCLEOTIDE SEQUENCE [LARGE SCALE GENOMIC DNA]</scope>
    <source>
        <strain evidence="18 19">KD52</strain>
    </source>
</reference>
<dbReference type="GO" id="GO:0005886">
    <property type="term" value="C:plasma membrane"/>
    <property type="evidence" value="ECO:0007669"/>
    <property type="project" value="UniProtKB-SubCell"/>
</dbReference>
<comment type="subcellular location">
    <subcellularLocation>
        <location evidence="16">Cell membrane</location>
        <topology evidence="16">Single-pass membrane protein</topology>
    </subcellularLocation>
</comment>
<evidence type="ECO:0000313" key="19">
    <source>
        <dbReference type="Proteomes" id="UP000029736"/>
    </source>
</evidence>
<evidence type="ECO:0000256" key="2">
    <source>
        <dbReference type="ARBA" id="ARBA00022475"/>
    </source>
</evidence>
<keyword evidence="12 16" id="KW-0406">Ion transport</keyword>
<evidence type="ECO:0000256" key="6">
    <source>
        <dbReference type="ARBA" id="ARBA00022643"/>
    </source>
</evidence>
<evidence type="ECO:0000256" key="14">
    <source>
        <dbReference type="ARBA" id="ARBA00023136"/>
    </source>
</evidence>
<feature type="domain" description="FMN-binding" evidence="17">
    <location>
        <begin position="130"/>
        <end position="229"/>
    </location>
</feature>
<keyword evidence="9 16" id="KW-1133">Transmembrane helix</keyword>
<keyword evidence="3" id="KW-0997">Cell inner membrane</keyword>
<evidence type="ECO:0000256" key="10">
    <source>
        <dbReference type="ARBA" id="ARBA00023027"/>
    </source>
</evidence>
<evidence type="ECO:0000259" key="17">
    <source>
        <dbReference type="SMART" id="SM00900"/>
    </source>
</evidence>
<organism evidence="18 19">
    <name type="scientific">Phaeodactylibacter xiamenensis</name>
    <dbReference type="NCBI Taxonomy" id="1524460"/>
    <lineage>
        <taxon>Bacteria</taxon>
        <taxon>Pseudomonadati</taxon>
        <taxon>Bacteroidota</taxon>
        <taxon>Saprospiria</taxon>
        <taxon>Saprospirales</taxon>
        <taxon>Haliscomenobacteraceae</taxon>
        <taxon>Phaeodactylibacter</taxon>
    </lineage>
</organism>
<dbReference type="RefSeq" id="WP_044216476.1">
    <property type="nucleotide sequence ID" value="NZ_JBKAGJ010000019.1"/>
</dbReference>
<keyword evidence="7 16" id="KW-0812">Transmembrane</keyword>
<keyword evidence="15 16" id="KW-0739">Sodium transport</keyword>
<keyword evidence="1 16" id="KW-0813">Transport</keyword>
<keyword evidence="8 16" id="KW-1278">Translocase</keyword>
<keyword evidence="5 16" id="KW-0285">Flavoprotein</keyword>
<evidence type="ECO:0000256" key="12">
    <source>
        <dbReference type="ARBA" id="ARBA00023065"/>
    </source>
</evidence>
<dbReference type="AlphaFoldDB" id="A0A098SB51"/>
<keyword evidence="13 16" id="KW-0830">Ubiquinone</keyword>
<dbReference type="PANTHER" id="PTHR37838:SF1">
    <property type="entry name" value="NA(+)-TRANSLOCATING NADH-QUINONE REDUCTASE SUBUNIT C"/>
    <property type="match status" value="1"/>
</dbReference>
<dbReference type="STRING" id="1524460.IX84_03365"/>
<dbReference type="GO" id="GO:0006814">
    <property type="term" value="P:sodium ion transport"/>
    <property type="evidence" value="ECO:0007669"/>
    <property type="project" value="UniProtKB-UniRule"/>
</dbReference>
<dbReference type="InterPro" id="IPR010204">
    <property type="entry name" value="NqrC"/>
</dbReference>
<sequence>MESTKYVVIFILILTATVAVSLTGLREATKAQSATNEDIFNKRAILTAVQDYLPNGQKVADLSDEQVLELFAEMEQPVVDMEGNIIEGVKAESIDMAKERKKPEAERRLPVYVYEQDGQKFYILSVRGNGLWDEIWGSVALKSDLNTIAGATFDHKGETPGLGAEIKDNPSFAAQFEGKEIYEADGDYVSIKVRKGGARDPKHEVDGISGATVTADGVSEMLYRGLQYYQPYIDKVKQESFLLN</sequence>
<evidence type="ECO:0000256" key="15">
    <source>
        <dbReference type="ARBA" id="ARBA00023201"/>
    </source>
</evidence>
<dbReference type="Pfam" id="PF04205">
    <property type="entry name" value="FMN_bind"/>
    <property type="match status" value="1"/>
</dbReference>
<dbReference type="InterPro" id="IPR007329">
    <property type="entry name" value="FMN-bd"/>
</dbReference>
<comment type="cofactor">
    <cofactor evidence="16">
        <name>FMN</name>
        <dbReference type="ChEBI" id="CHEBI:58210"/>
    </cofactor>
</comment>
<evidence type="ECO:0000256" key="5">
    <source>
        <dbReference type="ARBA" id="ARBA00022630"/>
    </source>
</evidence>
<dbReference type="Proteomes" id="UP000029736">
    <property type="component" value="Unassembled WGS sequence"/>
</dbReference>
<evidence type="ECO:0000256" key="8">
    <source>
        <dbReference type="ARBA" id="ARBA00022967"/>
    </source>
</evidence>
<dbReference type="NCBIfam" id="TIGR01938">
    <property type="entry name" value="nqrC"/>
    <property type="match status" value="1"/>
</dbReference>
<dbReference type="EC" id="7.2.1.1" evidence="16"/>
<accession>A0A098SB51</accession>
<dbReference type="OrthoDB" id="9813828at2"/>
<dbReference type="GO" id="GO:0016655">
    <property type="term" value="F:oxidoreductase activity, acting on NAD(P)H, quinone or similar compound as acceptor"/>
    <property type="evidence" value="ECO:0007669"/>
    <property type="project" value="UniProtKB-UniRule"/>
</dbReference>
<evidence type="ECO:0000256" key="9">
    <source>
        <dbReference type="ARBA" id="ARBA00022989"/>
    </source>
</evidence>
<evidence type="ECO:0000313" key="18">
    <source>
        <dbReference type="EMBL" id="KGE89366.1"/>
    </source>
</evidence>
<dbReference type="GO" id="GO:0010181">
    <property type="term" value="F:FMN binding"/>
    <property type="evidence" value="ECO:0007669"/>
    <property type="project" value="UniProtKB-UniRule"/>
</dbReference>
<comment type="function">
    <text evidence="16">NQR complex catalyzes the reduction of ubiquinone-1 to ubiquinol by two successive reactions, coupled with the transport of Na(+) ions from the cytoplasm to the periplasm. NqrA to NqrE are probably involved in the second step, the conversion of ubisemiquinone to ubiquinol.</text>
</comment>
<feature type="modified residue" description="FMN phosphoryl threonine" evidence="16">
    <location>
        <position position="212"/>
    </location>
</feature>
<name>A0A098SB51_9BACT</name>
<evidence type="ECO:0000256" key="3">
    <source>
        <dbReference type="ARBA" id="ARBA00022519"/>
    </source>
</evidence>
<evidence type="ECO:0000256" key="13">
    <source>
        <dbReference type="ARBA" id="ARBA00023075"/>
    </source>
</evidence>